<feature type="domain" description="NigD-like N-terminal OB" evidence="1">
    <location>
        <begin position="33"/>
        <end position="89"/>
    </location>
</feature>
<accession>A0A1G4G915</accession>
<dbReference type="Pfam" id="PF12667">
    <property type="entry name" value="NigD_N"/>
    <property type="match status" value="1"/>
</dbReference>
<dbReference type="AlphaFoldDB" id="A0A1G4G915"/>
<dbReference type="Gene3D" id="2.40.50.500">
    <property type="entry name" value="NigD-like N-terminal OB domain"/>
    <property type="match status" value="1"/>
</dbReference>
<evidence type="ECO:0000313" key="3">
    <source>
        <dbReference type="EMBL" id="SCM59040.1"/>
    </source>
</evidence>
<evidence type="ECO:0000259" key="2">
    <source>
        <dbReference type="Pfam" id="PF17415"/>
    </source>
</evidence>
<gene>
    <name evidence="3" type="ORF">ING2E5A_2229</name>
</gene>
<name>A0A1G4G915_9BACT</name>
<keyword evidence="4" id="KW-1185">Reference proteome</keyword>
<dbReference type="KEGG" id="pmuc:ING2E5A_2229"/>
<dbReference type="Pfam" id="PF17415">
    <property type="entry name" value="NigD_C"/>
    <property type="match status" value="1"/>
</dbReference>
<protein>
    <recommendedName>
        <fullName evidence="5">NigD-like C-terminal beta sandwich domain-containing protein</fullName>
    </recommendedName>
</protein>
<dbReference type="InterPro" id="IPR038179">
    <property type="entry name" value="NigD-like_N_sf"/>
</dbReference>
<dbReference type="PROSITE" id="PS51257">
    <property type="entry name" value="PROKAR_LIPOPROTEIN"/>
    <property type="match status" value="1"/>
</dbReference>
<evidence type="ECO:0000313" key="4">
    <source>
        <dbReference type="Proteomes" id="UP000178485"/>
    </source>
</evidence>
<dbReference type="EMBL" id="LT608328">
    <property type="protein sequence ID" value="SCM59040.1"/>
    <property type="molecule type" value="Genomic_DNA"/>
</dbReference>
<sequence>MRRRIIAYLTVILLIFGACEKDDERIDNFLVEFATVIQTADRLTFQLDNFKTLVPIDPRGYSGKDGQRVILNYSPLRGDTIQINSVNDIFTGIIRESDDLSTLIKDPVKIQSVWVGGNHLNMILEIEYFEKRHVVGLFRDTRSKDIDLHFSHSREGDPPGYTEKFYASFPLANIKSSDGSPTPFRLHIHTHGGGRIFEMEVR</sequence>
<dbReference type="STRING" id="1642646.ING2E5A_2229"/>
<organism evidence="3 4">
    <name type="scientific">Petrimonas mucosa</name>
    <dbReference type="NCBI Taxonomy" id="1642646"/>
    <lineage>
        <taxon>Bacteria</taxon>
        <taxon>Pseudomonadati</taxon>
        <taxon>Bacteroidota</taxon>
        <taxon>Bacteroidia</taxon>
        <taxon>Bacteroidales</taxon>
        <taxon>Dysgonomonadaceae</taxon>
        <taxon>Petrimonas</taxon>
    </lineage>
</organism>
<evidence type="ECO:0000259" key="1">
    <source>
        <dbReference type="Pfam" id="PF12667"/>
    </source>
</evidence>
<dbReference type="InterPro" id="IPR038143">
    <property type="entry name" value="NigD-like_C_dom_sf"/>
</dbReference>
<dbReference type="RefSeq" id="WP_161942005.1">
    <property type="nucleotide sequence ID" value="NZ_DUQN01000124.1"/>
</dbReference>
<dbReference type="InterPro" id="IPR035376">
    <property type="entry name" value="NigD_C"/>
</dbReference>
<dbReference type="Gene3D" id="2.60.40.2370">
    <property type="entry name" value="NigD-like, C-terminal beta sandwich domain"/>
    <property type="match status" value="1"/>
</dbReference>
<dbReference type="Proteomes" id="UP000178485">
    <property type="component" value="Chromosome i"/>
</dbReference>
<evidence type="ECO:0008006" key="5">
    <source>
        <dbReference type="Google" id="ProtNLM"/>
    </source>
</evidence>
<dbReference type="InterPro" id="IPR024299">
    <property type="entry name" value="NigD-like_OB_dom"/>
</dbReference>
<proteinExistence type="predicted"/>
<feature type="domain" description="NigD-like C-terminal" evidence="2">
    <location>
        <begin position="100"/>
        <end position="194"/>
    </location>
</feature>
<reference evidence="3 4" key="1">
    <citation type="submission" date="2016-08" db="EMBL/GenBank/DDBJ databases">
        <authorList>
            <person name="Seilhamer J.J."/>
        </authorList>
    </citation>
    <scope>NUCLEOTIDE SEQUENCE [LARGE SCALE GENOMIC DNA]</scope>
    <source>
        <strain evidence="3">ING2-E5A</strain>
    </source>
</reference>